<dbReference type="AlphaFoldDB" id="A0A8H5FKM8"/>
<evidence type="ECO:0000313" key="5">
    <source>
        <dbReference type="EMBL" id="KAF5340304.1"/>
    </source>
</evidence>
<keyword evidence="6" id="KW-1185">Reference proteome</keyword>
<sequence length="220" mass="25214">MPKALPTRYSAPPRTDESTWGPSRISLGRRVNKGEAKKRYDLRDCDFEGLDFVKVPTPIDKGGRQMVVRSHSYSERDVERAAWRRYGGPDGFQAHLNRLREYHQRGHSGGLFESPQGYNPATRFPAPSRTDESTWRPSIIPPGNRVNKGEAKKRYDLRDCDLEGLDFVKVTTPINKGGRQMTVAAHSYSERDVERAAWRRYGGPDGFQAHLNRLREYHQT</sequence>
<evidence type="ECO:0000256" key="2">
    <source>
        <dbReference type="ARBA" id="ARBA00022833"/>
    </source>
</evidence>
<feature type="region of interest" description="Disordered" evidence="4">
    <location>
        <begin position="124"/>
        <end position="147"/>
    </location>
</feature>
<evidence type="ECO:0000313" key="6">
    <source>
        <dbReference type="Proteomes" id="UP000541558"/>
    </source>
</evidence>
<keyword evidence="3" id="KW-0539">Nucleus</keyword>
<comment type="caution">
    <text evidence="5">The sequence shown here is derived from an EMBL/GenBank/DDBJ whole genome shotgun (WGS) entry which is preliminary data.</text>
</comment>
<name>A0A8H5FKM8_9AGAR</name>
<keyword evidence="2" id="KW-0862">Zinc</keyword>
<dbReference type="InterPro" id="IPR037129">
    <property type="entry name" value="XPA_sf"/>
</dbReference>
<feature type="region of interest" description="Disordered" evidence="4">
    <location>
        <begin position="1"/>
        <end position="23"/>
    </location>
</feature>
<reference evidence="5 6" key="1">
    <citation type="journal article" date="2020" name="ISME J.">
        <title>Uncovering the hidden diversity of litter-decomposition mechanisms in mushroom-forming fungi.</title>
        <authorList>
            <person name="Floudas D."/>
            <person name="Bentzer J."/>
            <person name="Ahren D."/>
            <person name="Johansson T."/>
            <person name="Persson P."/>
            <person name="Tunlid A."/>
        </authorList>
    </citation>
    <scope>NUCLEOTIDE SEQUENCE [LARGE SCALE GENOMIC DNA]</scope>
    <source>
        <strain evidence="5 6">CBS 175.51</strain>
    </source>
</reference>
<evidence type="ECO:0000256" key="4">
    <source>
        <dbReference type="SAM" id="MobiDB-lite"/>
    </source>
</evidence>
<dbReference type="SUPFAM" id="SSF46955">
    <property type="entry name" value="Putative DNA-binding domain"/>
    <property type="match status" value="2"/>
</dbReference>
<organism evidence="5 6">
    <name type="scientific">Ephemerocybe angulata</name>
    <dbReference type="NCBI Taxonomy" id="980116"/>
    <lineage>
        <taxon>Eukaryota</taxon>
        <taxon>Fungi</taxon>
        <taxon>Dikarya</taxon>
        <taxon>Basidiomycota</taxon>
        <taxon>Agaricomycotina</taxon>
        <taxon>Agaricomycetes</taxon>
        <taxon>Agaricomycetidae</taxon>
        <taxon>Agaricales</taxon>
        <taxon>Agaricineae</taxon>
        <taxon>Psathyrellaceae</taxon>
        <taxon>Ephemerocybe</taxon>
    </lineage>
</organism>
<dbReference type="EMBL" id="JAACJK010000004">
    <property type="protein sequence ID" value="KAF5340304.1"/>
    <property type="molecule type" value="Genomic_DNA"/>
</dbReference>
<dbReference type="OrthoDB" id="3058642at2759"/>
<gene>
    <name evidence="5" type="ORF">D9611_007856</name>
</gene>
<dbReference type="Gene3D" id="3.90.530.10">
    <property type="entry name" value="XPA C-terminal domain"/>
    <property type="match status" value="2"/>
</dbReference>
<accession>A0A8H5FKM8</accession>
<dbReference type="Proteomes" id="UP000541558">
    <property type="component" value="Unassembled WGS sequence"/>
</dbReference>
<comment type="subcellular location">
    <subcellularLocation>
        <location evidence="1">Nucleus</location>
    </subcellularLocation>
</comment>
<dbReference type="InterPro" id="IPR009061">
    <property type="entry name" value="DNA-bd_dom_put_sf"/>
</dbReference>
<dbReference type="CDD" id="cd21075">
    <property type="entry name" value="DBD_XPA-like"/>
    <property type="match status" value="2"/>
</dbReference>
<dbReference type="GO" id="GO:0005634">
    <property type="term" value="C:nucleus"/>
    <property type="evidence" value="ECO:0007669"/>
    <property type="project" value="UniProtKB-SubCell"/>
</dbReference>
<evidence type="ECO:0000256" key="3">
    <source>
        <dbReference type="ARBA" id="ARBA00023242"/>
    </source>
</evidence>
<protein>
    <submittedName>
        <fullName evidence="5">Uncharacterized protein</fullName>
    </submittedName>
</protein>
<proteinExistence type="predicted"/>
<evidence type="ECO:0000256" key="1">
    <source>
        <dbReference type="ARBA" id="ARBA00004123"/>
    </source>
</evidence>